<dbReference type="PANTHER" id="PTHR21496:SF23">
    <property type="entry name" value="3-PHENYLPROPIONATE_CINNAMIC ACID DIOXYGENASE FERREDOXIN SUBUNIT"/>
    <property type="match status" value="1"/>
</dbReference>
<dbReference type="EMBL" id="CP025958">
    <property type="protein sequence ID" value="AWM38285.1"/>
    <property type="molecule type" value="Genomic_DNA"/>
</dbReference>
<dbReference type="PANTHER" id="PTHR21496">
    <property type="entry name" value="FERREDOXIN-RELATED"/>
    <property type="match status" value="1"/>
</dbReference>
<evidence type="ECO:0000256" key="2">
    <source>
        <dbReference type="ARBA" id="ARBA00022723"/>
    </source>
</evidence>
<dbReference type="GO" id="GO:0051537">
    <property type="term" value="F:2 iron, 2 sulfur cluster binding"/>
    <property type="evidence" value="ECO:0007669"/>
    <property type="project" value="UniProtKB-KW"/>
</dbReference>
<dbReference type="OrthoDB" id="593800at2"/>
<keyword evidence="3" id="KW-0408">Iron</keyword>
<protein>
    <submittedName>
        <fullName evidence="6">Rieske (2Fe-2S) protein</fullName>
    </submittedName>
</protein>
<dbReference type="Gene3D" id="2.102.10.10">
    <property type="entry name" value="Rieske [2Fe-2S] iron-sulphur domain"/>
    <property type="match status" value="1"/>
</dbReference>
<dbReference type="InterPro" id="IPR036922">
    <property type="entry name" value="Rieske_2Fe-2S_sf"/>
</dbReference>
<evidence type="ECO:0000256" key="4">
    <source>
        <dbReference type="ARBA" id="ARBA00023014"/>
    </source>
</evidence>
<dbReference type="GO" id="GO:0046872">
    <property type="term" value="F:metal ion binding"/>
    <property type="evidence" value="ECO:0007669"/>
    <property type="project" value="UniProtKB-KW"/>
</dbReference>
<name>A0A2Z3H585_9BACT</name>
<evidence type="ECO:0000256" key="3">
    <source>
        <dbReference type="ARBA" id="ARBA00023004"/>
    </source>
</evidence>
<proteinExistence type="predicted"/>
<keyword evidence="1" id="KW-0001">2Fe-2S</keyword>
<keyword evidence="4" id="KW-0411">Iron-sulfur</keyword>
<dbReference type="KEGG" id="gog:C1280_15690"/>
<accession>A0A2Z3H585</accession>
<dbReference type="Proteomes" id="UP000245802">
    <property type="component" value="Chromosome"/>
</dbReference>
<evidence type="ECO:0000313" key="7">
    <source>
        <dbReference type="Proteomes" id="UP000245802"/>
    </source>
</evidence>
<organism evidence="6 7">
    <name type="scientific">Gemmata obscuriglobus</name>
    <dbReference type="NCBI Taxonomy" id="114"/>
    <lineage>
        <taxon>Bacteria</taxon>
        <taxon>Pseudomonadati</taxon>
        <taxon>Planctomycetota</taxon>
        <taxon>Planctomycetia</taxon>
        <taxon>Gemmatales</taxon>
        <taxon>Gemmataceae</taxon>
        <taxon>Gemmata</taxon>
    </lineage>
</organism>
<dbReference type="SUPFAM" id="SSF50022">
    <property type="entry name" value="ISP domain"/>
    <property type="match status" value="1"/>
</dbReference>
<evidence type="ECO:0000256" key="1">
    <source>
        <dbReference type="ARBA" id="ARBA00022714"/>
    </source>
</evidence>
<gene>
    <name evidence="6" type="ORF">C1280_15690</name>
</gene>
<dbReference type="PROSITE" id="PS51296">
    <property type="entry name" value="RIESKE"/>
    <property type="match status" value="1"/>
</dbReference>
<evidence type="ECO:0000259" key="5">
    <source>
        <dbReference type="PROSITE" id="PS51296"/>
    </source>
</evidence>
<dbReference type="Pfam" id="PF00355">
    <property type="entry name" value="Rieske"/>
    <property type="match status" value="1"/>
</dbReference>
<dbReference type="RefSeq" id="WP_033199467.1">
    <property type="nucleotide sequence ID" value="NZ_CP025958.1"/>
</dbReference>
<reference evidence="6 7" key="1">
    <citation type="submission" date="2018-01" db="EMBL/GenBank/DDBJ databases">
        <title>G. obscuriglobus.</title>
        <authorList>
            <person name="Franke J."/>
            <person name="Blomberg W."/>
            <person name="Selmecki A."/>
        </authorList>
    </citation>
    <scope>NUCLEOTIDE SEQUENCE [LARGE SCALE GENOMIC DNA]</scope>
    <source>
        <strain evidence="6 7">DSM 5831</strain>
    </source>
</reference>
<dbReference type="InterPro" id="IPR017941">
    <property type="entry name" value="Rieske_2Fe-2S"/>
</dbReference>
<dbReference type="AlphaFoldDB" id="A0A2Z3H585"/>
<feature type="domain" description="Rieske" evidence="5">
    <location>
        <begin position="8"/>
        <end position="103"/>
    </location>
</feature>
<sequence length="108" mass="11283">MTATVTRVALCTLDDLPTGLGRAFEVGGRSLAVFRGREGEVFAVDGKCPHKGGPLADGMLIGTQIVCPLHAFRFDGRSGACDQESVCPTGAYPVEVSNGQVFITVPQS</sequence>
<keyword evidence="2" id="KW-0479">Metal-binding</keyword>
<keyword evidence="7" id="KW-1185">Reference proteome</keyword>
<evidence type="ECO:0000313" key="6">
    <source>
        <dbReference type="EMBL" id="AWM38285.1"/>
    </source>
</evidence>